<dbReference type="EMBL" id="AWFB01000078">
    <property type="protein sequence ID" value="RAN30611.1"/>
    <property type="molecule type" value="Genomic_DNA"/>
</dbReference>
<dbReference type="AlphaFoldDB" id="A0A8B2PMD3"/>
<proteinExistence type="predicted"/>
<dbReference type="Proteomes" id="UP000249123">
    <property type="component" value="Unassembled WGS sequence"/>
</dbReference>
<keyword evidence="2" id="KW-1185">Reference proteome</keyword>
<gene>
    <name evidence="1" type="ORF">HY3_05535</name>
</gene>
<dbReference type="InterPro" id="IPR001387">
    <property type="entry name" value="Cro/C1-type_HTH"/>
</dbReference>
<evidence type="ECO:0008006" key="3">
    <source>
        <dbReference type="Google" id="ProtNLM"/>
    </source>
</evidence>
<accession>A0A8B2PMD3</accession>
<reference evidence="1 2" key="1">
    <citation type="submission" date="2013-04" db="EMBL/GenBank/DDBJ databases">
        <title>Hyphomonas sp. T24B3 Genome Sequencing.</title>
        <authorList>
            <person name="Lai Q."/>
            <person name="Shao Z."/>
        </authorList>
    </citation>
    <scope>NUCLEOTIDE SEQUENCE [LARGE SCALE GENOMIC DNA]</scope>
    <source>
        <strain evidence="1 2">T24B3</strain>
    </source>
</reference>
<dbReference type="RefSeq" id="WP_112063368.1">
    <property type="nucleotide sequence ID" value="NZ_AWFB01000078.1"/>
</dbReference>
<evidence type="ECO:0000313" key="1">
    <source>
        <dbReference type="EMBL" id="RAN30611.1"/>
    </source>
</evidence>
<organism evidence="1 2">
    <name type="scientific">Hyphomonas pacifica</name>
    <dbReference type="NCBI Taxonomy" id="1280941"/>
    <lineage>
        <taxon>Bacteria</taxon>
        <taxon>Pseudomonadati</taxon>
        <taxon>Pseudomonadota</taxon>
        <taxon>Alphaproteobacteria</taxon>
        <taxon>Hyphomonadales</taxon>
        <taxon>Hyphomonadaceae</taxon>
        <taxon>Hyphomonas</taxon>
    </lineage>
</organism>
<evidence type="ECO:0000313" key="2">
    <source>
        <dbReference type="Proteomes" id="UP000249123"/>
    </source>
</evidence>
<name>A0A8B2PMD3_9PROT</name>
<dbReference type="CDD" id="cd00093">
    <property type="entry name" value="HTH_XRE"/>
    <property type="match status" value="1"/>
</dbReference>
<protein>
    <recommendedName>
        <fullName evidence="3">HTH cro/C1-type domain-containing protein</fullName>
    </recommendedName>
</protein>
<sequence length="62" mass="6829">MTPTEARKLLEKTGLKQVELAAEMGRLTGKKYSAQTVSAWFQEGGRGPSDACVIFLQMWPGK</sequence>
<comment type="caution">
    <text evidence="1">The sequence shown here is derived from an EMBL/GenBank/DDBJ whole genome shotgun (WGS) entry which is preliminary data.</text>
</comment>